<sequence length="340" mass="36706">MAGLPKELTENPIRTDADAVAQRDLLSDVLRTIRLSGSLQFCFTATGAWQTDAAPSLARLMGNAGNTMPFHIVAEGACWMRIGDRELVLAEGDVIAFPFGTGHQLGAGDGGKLVTPVQDLPPKPWREIPVLHYGDGQQRVRLLCGFLRSDGMNFRPLREALPQTLHVRTRDSGAAAWLNATIGQIVAEVDSPRTGGLSMLERLTEIIFIELLRHQICSAQPGSTGWLAALADPPLGRCLSLIHNDPGHDWSVPALSTASGLSRSTLAERFETVLDTSPMRYVRDWRLCLASMALSTTAKGIAAIAHEAGYGTEAAFNRAFSRTYGAPPAAWRSARRGQTA</sequence>
<dbReference type="GO" id="GO:0003700">
    <property type="term" value="F:DNA-binding transcription factor activity"/>
    <property type="evidence" value="ECO:0007669"/>
    <property type="project" value="InterPro"/>
</dbReference>
<dbReference type="SMART" id="SM00342">
    <property type="entry name" value="HTH_ARAC"/>
    <property type="match status" value="1"/>
</dbReference>
<dbReference type="SUPFAM" id="SSF51215">
    <property type="entry name" value="Regulatory protein AraC"/>
    <property type="match status" value="1"/>
</dbReference>
<dbReference type="InterPro" id="IPR037923">
    <property type="entry name" value="HTH-like"/>
</dbReference>
<evidence type="ECO:0000259" key="5">
    <source>
        <dbReference type="PROSITE" id="PS01124"/>
    </source>
</evidence>
<dbReference type="InterPro" id="IPR032783">
    <property type="entry name" value="AraC_lig"/>
</dbReference>
<dbReference type="EMBL" id="FOSL01000002">
    <property type="protein sequence ID" value="SFK08029.1"/>
    <property type="molecule type" value="Genomic_DNA"/>
</dbReference>
<dbReference type="InterPro" id="IPR009057">
    <property type="entry name" value="Homeodomain-like_sf"/>
</dbReference>
<dbReference type="InterPro" id="IPR050204">
    <property type="entry name" value="AraC_XylS_family_regulators"/>
</dbReference>
<keyword evidence="4" id="KW-0804">Transcription</keyword>
<accession>A0A1I3WLH4</accession>
<dbReference type="AlphaFoldDB" id="A0A1I3WLH4"/>
<dbReference type="Gene3D" id="1.10.10.60">
    <property type="entry name" value="Homeodomain-like"/>
    <property type="match status" value="1"/>
</dbReference>
<name>A0A1I3WLH4_9HYPH</name>
<dbReference type="Pfam" id="PF12833">
    <property type="entry name" value="HTH_18"/>
    <property type="match status" value="1"/>
</dbReference>
<keyword evidence="1" id="KW-0805">Transcription regulation</keyword>
<dbReference type="PROSITE" id="PS00041">
    <property type="entry name" value="HTH_ARAC_FAMILY_1"/>
    <property type="match status" value="1"/>
</dbReference>
<evidence type="ECO:0000313" key="6">
    <source>
        <dbReference type="EMBL" id="SFK08029.1"/>
    </source>
</evidence>
<evidence type="ECO:0000256" key="2">
    <source>
        <dbReference type="ARBA" id="ARBA00023125"/>
    </source>
</evidence>
<organism evidence="6 7">
    <name type="scientific">Neomesorhizobium albiziae</name>
    <dbReference type="NCBI Taxonomy" id="335020"/>
    <lineage>
        <taxon>Bacteria</taxon>
        <taxon>Pseudomonadati</taxon>
        <taxon>Pseudomonadota</taxon>
        <taxon>Alphaproteobacteria</taxon>
        <taxon>Hyphomicrobiales</taxon>
        <taxon>Phyllobacteriaceae</taxon>
        <taxon>Neomesorhizobium</taxon>
    </lineage>
</organism>
<dbReference type="PROSITE" id="PS01124">
    <property type="entry name" value="HTH_ARAC_FAMILY_2"/>
    <property type="match status" value="1"/>
</dbReference>
<keyword evidence="7" id="KW-1185">Reference proteome</keyword>
<dbReference type="SUPFAM" id="SSF46689">
    <property type="entry name" value="Homeodomain-like"/>
    <property type="match status" value="2"/>
</dbReference>
<dbReference type="Gene3D" id="2.60.120.10">
    <property type="entry name" value="Jelly Rolls"/>
    <property type="match status" value="1"/>
</dbReference>
<protein>
    <submittedName>
        <fullName evidence="6">AraC-type DNA-binding protein</fullName>
    </submittedName>
</protein>
<evidence type="ECO:0000256" key="1">
    <source>
        <dbReference type="ARBA" id="ARBA00023015"/>
    </source>
</evidence>
<dbReference type="InterPro" id="IPR018062">
    <property type="entry name" value="HTH_AraC-typ_CS"/>
</dbReference>
<dbReference type="InterPro" id="IPR014710">
    <property type="entry name" value="RmlC-like_jellyroll"/>
</dbReference>
<proteinExistence type="predicted"/>
<dbReference type="Pfam" id="PF12852">
    <property type="entry name" value="Cupin_6"/>
    <property type="match status" value="1"/>
</dbReference>
<evidence type="ECO:0000256" key="4">
    <source>
        <dbReference type="ARBA" id="ARBA00023163"/>
    </source>
</evidence>
<evidence type="ECO:0000313" key="7">
    <source>
        <dbReference type="Proteomes" id="UP000323300"/>
    </source>
</evidence>
<dbReference type="Proteomes" id="UP000323300">
    <property type="component" value="Unassembled WGS sequence"/>
</dbReference>
<feature type="domain" description="HTH araC/xylS-type" evidence="5">
    <location>
        <begin position="236"/>
        <end position="334"/>
    </location>
</feature>
<dbReference type="PANTHER" id="PTHR46796">
    <property type="entry name" value="HTH-TYPE TRANSCRIPTIONAL ACTIVATOR RHAS-RELATED"/>
    <property type="match status" value="1"/>
</dbReference>
<dbReference type="GO" id="GO:0043565">
    <property type="term" value="F:sequence-specific DNA binding"/>
    <property type="evidence" value="ECO:0007669"/>
    <property type="project" value="InterPro"/>
</dbReference>
<dbReference type="PANTHER" id="PTHR46796:SF7">
    <property type="entry name" value="ARAC FAMILY TRANSCRIPTIONAL REGULATOR"/>
    <property type="match status" value="1"/>
</dbReference>
<gene>
    <name evidence="6" type="ORF">SAMN04488498_102299</name>
</gene>
<evidence type="ECO:0000256" key="3">
    <source>
        <dbReference type="ARBA" id="ARBA00023159"/>
    </source>
</evidence>
<keyword evidence="2 6" id="KW-0238">DNA-binding</keyword>
<reference evidence="6 7" key="1">
    <citation type="submission" date="2016-10" db="EMBL/GenBank/DDBJ databases">
        <authorList>
            <person name="Varghese N."/>
            <person name="Submissions S."/>
        </authorList>
    </citation>
    <scope>NUCLEOTIDE SEQUENCE [LARGE SCALE GENOMIC DNA]</scope>
    <source>
        <strain evidence="6 7">DSM 21822</strain>
    </source>
</reference>
<dbReference type="InterPro" id="IPR018060">
    <property type="entry name" value="HTH_AraC"/>
</dbReference>
<keyword evidence="3" id="KW-0010">Activator</keyword>